<dbReference type="GO" id="GO:0005886">
    <property type="term" value="C:plasma membrane"/>
    <property type="evidence" value="ECO:0007669"/>
    <property type="project" value="UniProtKB-SubCell"/>
</dbReference>
<keyword evidence="4 6" id="KW-1133">Transmembrane helix</keyword>
<feature type="transmembrane region" description="Helical" evidence="6">
    <location>
        <begin position="267"/>
        <end position="285"/>
    </location>
</feature>
<gene>
    <name evidence="8" type="ORF">ESZ36_20400</name>
</gene>
<dbReference type="AlphaFoldDB" id="A0A5C6Q6Y0"/>
<dbReference type="OrthoDB" id="8370318at2"/>
<evidence type="ECO:0000313" key="9">
    <source>
        <dbReference type="Proteomes" id="UP000321822"/>
    </source>
</evidence>
<feature type="domain" description="EamA" evidence="7">
    <location>
        <begin position="11"/>
        <end position="140"/>
    </location>
</feature>
<evidence type="ECO:0000313" key="8">
    <source>
        <dbReference type="EMBL" id="TWX64337.1"/>
    </source>
</evidence>
<keyword evidence="5 6" id="KW-0472">Membrane</keyword>
<sequence>MQSHTPQKHSELLLVAATLIAASGWIFSKEAIAHLPAFGFIGLRFLLASICLLPFCYRHFIRVKSIDLIKAFCVGALLGSALLLWIYAVSISDTLGEGAFIMSLSMLFVPLVAWPLFGYKPTSAFWCSLPFAIIGLVLLSLAGGWQQSSSQLWFLFAAMMLAVHFNFNSRYAQRIPVLLLTCIQLFSTGLMGLAMSAFFEVWPDNIPNSTWGWFALSVLVATSLRYVLQTLGQKGTSTANAAIIMILEPIWTLLLSMLWLAEQMSTYKVMGCIFILFAIVINRSWGNLKLIYLRRGKYKN</sequence>
<dbReference type="Proteomes" id="UP000321822">
    <property type="component" value="Unassembled WGS sequence"/>
</dbReference>
<feature type="transmembrane region" description="Helical" evidence="6">
    <location>
        <begin position="211"/>
        <end position="228"/>
    </location>
</feature>
<evidence type="ECO:0000256" key="4">
    <source>
        <dbReference type="ARBA" id="ARBA00022989"/>
    </source>
</evidence>
<evidence type="ECO:0000256" key="2">
    <source>
        <dbReference type="ARBA" id="ARBA00022475"/>
    </source>
</evidence>
<dbReference type="EMBL" id="VOLT01000014">
    <property type="protein sequence ID" value="TWX64337.1"/>
    <property type="molecule type" value="Genomic_DNA"/>
</dbReference>
<dbReference type="PANTHER" id="PTHR42920">
    <property type="entry name" value="OS03G0707200 PROTEIN-RELATED"/>
    <property type="match status" value="1"/>
</dbReference>
<protein>
    <submittedName>
        <fullName evidence="8">DMT family transporter</fullName>
    </submittedName>
</protein>
<accession>A0A5C6Q6Y0</accession>
<dbReference type="InterPro" id="IPR037185">
    <property type="entry name" value="EmrE-like"/>
</dbReference>
<feature type="transmembrane region" description="Helical" evidence="6">
    <location>
        <begin position="12"/>
        <end position="28"/>
    </location>
</feature>
<dbReference type="PANTHER" id="PTHR42920:SF5">
    <property type="entry name" value="EAMA DOMAIN-CONTAINING PROTEIN"/>
    <property type="match status" value="1"/>
</dbReference>
<organism evidence="8 9">
    <name type="scientific">Colwellia demingiae</name>
    <dbReference type="NCBI Taxonomy" id="89401"/>
    <lineage>
        <taxon>Bacteria</taxon>
        <taxon>Pseudomonadati</taxon>
        <taxon>Pseudomonadota</taxon>
        <taxon>Gammaproteobacteria</taxon>
        <taxon>Alteromonadales</taxon>
        <taxon>Colwelliaceae</taxon>
        <taxon>Colwellia</taxon>
    </lineage>
</organism>
<feature type="transmembrane region" description="Helical" evidence="6">
    <location>
        <begin position="99"/>
        <end position="117"/>
    </location>
</feature>
<feature type="transmembrane region" description="Helical" evidence="6">
    <location>
        <begin position="124"/>
        <end position="145"/>
    </location>
</feature>
<keyword evidence="9" id="KW-1185">Reference proteome</keyword>
<dbReference type="InterPro" id="IPR000620">
    <property type="entry name" value="EamA_dom"/>
</dbReference>
<feature type="transmembrane region" description="Helical" evidence="6">
    <location>
        <begin position="240"/>
        <end position="261"/>
    </location>
</feature>
<evidence type="ECO:0000259" key="7">
    <source>
        <dbReference type="Pfam" id="PF00892"/>
    </source>
</evidence>
<name>A0A5C6Q6Y0_9GAMM</name>
<feature type="transmembrane region" description="Helical" evidence="6">
    <location>
        <begin position="151"/>
        <end position="168"/>
    </location>
</feature>
<comment type="subcellular location">
    <subcellularLocation>
        <location evidence="1">Cell membrane</location>
        <topology evidence="1">Multi-pass membrane protein</topology>
    </subcellularLocation>
</comment>
<proteinExistence type="predicted"/>
<evidence type="ECO:0000256" key="6">
    <source>
        <dbReference type="SAM" id="Phobius"/>
    </source>
</evidence>
<dbReference type="Pfam" id="PF00892">
    <property type="entry name" value="EamA"/>
    <property type="match status" value="2"/>
</dbReference>
<dbReference type="SUPFAM" id="SSF103481">
    <property type="entry name" value="Multidrug resistance efflux transporter EmrE"/>
    <property type="match status" value="2"/>
</dbReference>
<dbReference type="InterPro" id="IPR051258">
    <property type="entry name" value="Diverse_Substrate_Transporter"/>
</dbReference>
<dbReference type="RefSeq" id="WP_146791293.1">
    <property type="nucleotide sequence ID" value="NZ_VOLT01000014.1"/>
</dbReference>
<keyword evidence="3 6" id="KW-0812">Transmembrane</keyword>
<evidence type="ECO:0000256" key="1">
    <source>
        <dbReference type="ARBA" id="ARBA00004651"/>
    </source>
</evidence>
<keyword evidence="2" id="KW-1003">Cell membrane</keyword>
<comment type="caution">
    <text evidence="8">The sequence shown here is derived from an EMBL/GenBank/DDBJ whole genome shotgun (WGS) entry which is preliminary data.</text>
</comment>
<reference evidence="8 9" key="1">
    <citation type="submission" date="2019-07" db="EMBL/GenBank/DDBJ databases">
        <title>Genomes of sea-ice associated Colwellia species.</title>
        <authorList>
            <person name="Bowman J.P."/>
        </authorList>
    </citation>
    <scope>NUCLEOTIDE SEQUENCE [LARGE SCALE GENOMIC DNA]</scope>
    <source>
        <strain evidence="8 9">ACAM 459</strain>
    </source>
</reference>
<evidence type="ECO:0000256" key="5">
    <source>
        <dbReference type="ARBA" id="ARBA00023136"/>
    </source>
</evidence>
<evidence type="ECO:0000256" key="3">
    <source>
        <dbReference type="ARBA" id="ARBA00022692"/>
    </source>
</evidence>
<feature type="transmembrane region" description="Helical" evidence="6">
    <location>
        <begin position="34"/>
        <end position="56"/>
    </location>
</feature>
<feature type="transmembrane region" description="Helical" evidence="6">
    <location>
        <begin position="68"/>
        <end position="87"/>
    </location>
</feature>
<feature type="transmembrane region" description="Helical" evidence="6">
    <location>
        <begin position="175"/>
        <end position="199"/>
    </location>
</feature>
<feature type="domain" description="EamA" evidence="7">
    <location>
        <begin position="151"/>
        <end position="281"/>
    </location>
</feature>